<dbReference type="GO" id="GO:0051604">
    <property type="term" value="P:protein maturation"/>
    <property type="evidence" value="ECO:0007669"/>
    <property type="project" value="TreeGrafter"/>
</dbReference>
<dbReference type="NCBIfam" id="TIGR00074">
    <property type="entry name" value="hypC_hupF"/>
    <property type="match status" value="1"/>
</dbReference>
<dbReference type="Pfam" id="PF01455">
    <property type="entry name" value="HupF_HypC"/>
    <property type="match status" value="1"/>
</dbReference>
<dbReference type="PANTHER" id="PTHR35177">
    <property type="entry name" value="HYDROGENASE MATURATION FACTOR HYBG"/>
    <property type="match status" value="1"/>
</dbReference>
<dbReference type="GO" id="GO:0005506">
    <property type="term" value="F:iron ion binding"/>
    <property type="evidence" value="ECO:0007669"/>
    <property type="project" value="TreeGrafter"/>
</dbReference>
<dbReference type="OrthoDB" id="9806017at2"/>
<reference evidence="2 3" key="1">
    <citation type="submission" date="2015-09" db="EMBL/GenBank/DDBJ databases">
        <title>Sorangium comparison.</title>
        <authorList>
            <person name="Zaburannyi N."/>
            <person name="Bunk B."/>
            <person name="Overmann J."/>
            <person name="Mueller R."/>
        </authorList>
    </citation>
    <scope>NUCLEOTIDE SEQUENCE [LARGE SCALE GENOMIC DNA]</scope>
    <source>
        <strain evidence="2 3">So ceGT47</strain>
    </source>
</reference>
<gene>
    <name evidence="2" type="primary">hupF</name>
    <name evidence="2" type="ORF">SOCEGT47_047820</name>
</gene>
<dbReference type="SUPFAM" id="SSF159127">
    <property type="entry name" value="HupF/HypC-like"/>
    <property type="match status" value="1"/>
</dbReference>
<dbReference type="Proteomes" id="UP000295781">
    <property type="component" value="Chromosome"/>
</dbReference>
<dbReference type="PROSITE" id="PS01097">
    <property type="entry name" value="HUPF_HYPC"/>
    <property type="match status" value="1"/>
</dbReference>
<dbReference type="InterPro" id="IPR001109">
    <property type="entry name" value="Hydrogenase_HupF/HypC"/>
</dbReference>
<comment type="similarity">
    <text evidence="1">Belongs to the HupF/HypC family.</text>
</comment>
<dbReference type="AlphaFoldDB" id="A0A4P2Q4G0"/>
<evidence type="ECO:0000256" key="1">
    <source>
        <dbReference type="ARBA" id="ARBA00006018"/>
    </source>
</evidence>
<dbReference type="Gene3D" id="2.30.30.140">
    <property type="match status" value="1"/>
</dbReference>
<name>A0A4P2Q4G0_SORCE</name>
<proteinExistence type="inferred from homology"/>
<accession>A0A4P2Q4G0</accession>
<dbReference type="InterPro" id="IPR019812">
    <property type="entry name" value="Hydgase_assmbl_chp_CS"/>
</dbReference>
<dbReference type="GO" id="GO:1902670">
    <property type="term" value="F:carbon dioxide binding"/>
    <property type="evidence" value="ECO:0007669"/>
    <property type="project" value="TreeGrafter"/>
</dbReference>
<dbReference type="PRINTS" id="PR00445">
    <property type="entry name" value="HUPFHYPC"/>
</dbReference>
<dbReference type="RefSeq" id="WP_129350000.1">
    <property type="nucleotide sequence ID" value="NZ_CP012670.1"/>
</dbReference>
<sequence length="75" mass="8053">MCLAVPGRLLDRAEGPTGLPVGRVHFGSVVKEVCLAFTPDARPGDYLLVHVGFAIQRLDEEAARRTLELLAEAAP</sequence>
<dbReference type="PANTHER" id="PTHR35177:SF2">
    <property type="entry name" value="HYDROGENASE MATURATION FACTOR HYBG"/>
    <property type="match status" value="1"/>
</dbReference>
<evidence type="ECO:0000313" key="3">
    <source>
        <dbReference type="Proteomes" id="UP000295781"/>
    </source>
</evidence>
<dbReference type="EMBL" id="CP012670">
    <property type="protein sequence ID" value="AUX24245.1"/>
    <property type="molecule type" value="Genomic_DNA"/>
</dbReference>
<protein>
    <submittedName>
        <fullName evidence="2">Hydrogenase assembly protein HupF</fullName>
    </submittedName>
</protein>
<evidence type="ECO:0000313" key="2">
    <source>
        <dbReference type="EMBL" id="AUX24245.1"/>
    </source>
</evidence>
<organism evidence="2 3">
    <name type="scientific">Sorangium cellulosum</name>
    <name type="common">Polyangium cellulosum</name>
    <dbReference type="NCBI Taxonomy" id="56"/>
    <lineage>
        <taxon>Bacteria</taxon>
        <taxon>Pseudomonadati</taxon>
        <taxon>Myxococcota</taxon>
        <taxon>Polyangia</taxon>
        <taxon>Polyangiales</taxon>
        <taxon>Polyangiaceae</taxon>
        <taxon>Sorangium</taxon>
    </lineage>
</organism>